<organism evidence="1 2">
    <name type="scientific">Spirosoma flavum</name>
    <dbReference type="NCBI Taxonomy" id="2048557"/>
    <lineage>
        <taxon>Bacteria</taxon>
        <taxon>Pseudomonadati</taxon>
        <taxon>Bacteroidota</taxon>
        <taxon>Cytophagia</taxon>
        <taxon>Cytophagales</taxon>
        <taxon>Cytophagaceae</taxon>
        <taxon>Spirosoma</taxon>
    </lineage>
</organism>
<sequence length="49" mass="5272">MPLPTAPAQVLVGDITYLPLANGGWAYLAAWMERTGAPVIFPADRWMAA</sequence>
<accession>A0ABW6AR46</accession>
<dbReference type="EMBL" id="JBHUOM010000044">
    <property type="protein sequence ID" value="MFD2937801.1"/>
    <property type="molecule type" value="Genomic_DNA"/>
</dbReference>
<reference evidence="2" key="1">
    <citation type="journal article" date="2019" name="Int. J. Syst. Evol. Microbiol.">
        <title>The Global Catalogue of Microorganisms (GCM) 10K type strain sequencing project: providing services to taxonomists for standard genome sequencing and annotation.</title>
        <authorList>
            <consortium name="The Broad Institute Genomics Platform"/>
            <consortium name="The Broad Institute Genome Sequencing Center for Infectious Disease"/>
            <person name="Wu L."/>
            <person name="Ma J."/>
        </authorList>
    </citation>
    <scope>NUCLEOTIDE SEQUENCE [LARGE SCALE GENOMIC DNA]</scope>
    <source>
        <strain evidence="2">KCTC 52490</strain>
    </source>
</reference>
<protein>
    <submittedName>
        <fullName evidence="1">Uncharacterized protein</fullName>
    </submittedName>
</protein>
<dbReference type="RefSeq" id="WP_381508215.1">
    <property type="nucleotide sequence ID" value="NZ_JBHUOM010000044.1"/>
</dbReference>
<name>A0ABW6AR46_9BACT</name>
<dbReference type="Proteomes" id="UP001597512">
    <property type="component" value="Unassembled WGS sequence"/>
</dbReference>
<proteinExistence type="predicted"/>
<gene>
    <name evidence="1" type="ORF">ACFS25_28800</name>
</gene>
<evidence type="ECO:0000313" key="1">
    <source>
        <dbReference type="EMBL" id="MFD2937801.1"/>
    </source>
</evidence>
<evidence type="ECO:0000313" key="2">
    <source>
        <dbReference type="Proteomes" id="UP001597512"/>
    </source>
</evidence>
<keyword evidence="2" id="KW-1185">Reference proteome</keyword>
<comment type="caution">
    <text evidence="1">The sequence shown here is derived from an EMBL/GenBank/DDBJ whole genome shotgun (WGS) entry which is preliminary data.</text>
</comment>